<organism evidence="2 3">
    <name type="scientific">Liparis tanakae</name>
    <name type="common">Tanaka's snailfish</name>
    <dbReference type="NCBI Taxonomy" id="230148"/>
    <lineage>
        <taxon>Eukaryota</taxon>
        <taxon>Metazoa</taxon>
        <taxon>Chordata</taxon>
        <taxon>Craniata</taxon>
        <taxon>Vertebrata</taxon>
        <taxon>Euteleostomi</taxon>
        <taxon>Actinopterygii</taxon>
        <taxon>Neopterygii</taxon>
        <taxon>Teleostei</taxon>
        <taxon>Neoteleostei</taxon>
        <taxon>Acanthomorphata</taxon>
        <taxon>Eupercaria</taxon>
        <taxon>Perciformes</taxon>
        <taxon>Cottioidei</taxon>
        <taxon>Cottales</taxon>
        <taxon>Liparidae</taxon>
        <taxon>Liparis</taxon>
    </lineage>
</organism>
<keyword evidence="1" id="KW-1133">Transmembrane helix</keyword>
<reference evidence="2 3" key="1">
    <citation type="submission" date="2019-03" db="EMBL/GenBank/DDBJ databases">
        <title>First draft genome of Liparis tanakae, snailfish: a comprehensive survey of snailfish specific genes.</title>
        <authorList>
            <person name="Kim W."/>
            <person name="Song I."/>
            <person name="Jeong J.-H."/>
            <person name="Kim D."/>
            <person name="Kim S."/>
            <person name="Ryu S."/>
            <person name="Song J.Y."/>
            <person name="Lee S.K."/>
        </authorList>
    </citation>
    <scope>NUCLEOTIDE SEQUENCE [LARGE SCALE GENOMIC DNA]</scope>
    <source>
        <tissue evidence="2">Muscle</tissue>
    </source>
</reference>
<keyword evidence="1" id="KW-0812">Transmembrane</keyword>
<dbReference type="Proteomes" id="UP000314294">
    <property type="component" value="Unassembled WGS sequence"/>
</dbReference>
<comment type="caution">
    <text evidence="2">The sequence shown here is derived from an EMBL/GenBank/DDBJ whole genome shotgun (WGS) entry which is preliminary data.</text>
</comment>
<dbReference type="EMBL" id="SRLO01007522">
    <property type="protein sequence ID" value="TNN27939.1"/>
    <property type="molecule type" value="Genomic_DNA"/>
</dbReference>
<feature type="transmembrane region" description="Helical" evidence="1">
    <location>
        <begin position="85"/>
        <end position="104"/>
    </location>
</feature>
<evidence type="ECO:0000313" key="2">
    <source>
        <dbReference type="EMBL" id="TNN27939.1"/>
    </source>
</evidence>
<keyword evidence="3" id="KW-1185">Reference proteome</keyword>
<name>A0A4Z2EGC1_9TELE</name>
<evidence type="ECO:0000256" key="1">
    <source>
        <dbReference type="SAM" id="Phobius"/>
    </source>
</evidence>
<keyword evidence="1" id="KW-0472">Membrane</keyword>
<protein>
    <submittedName>
        <fullName evidence="2">Uncharacterized protein</fullName>
    </submittedName>
</protein>
<accession>A0A4Z2EGC1</accession>
<gene>
    <name evidence="2" type="ORF">EYF80_061914</name>
</gene>
<evidence type="ECO:0000313" key="3">
    <source>
        <dbReference type="Proteomes" id="UP000314294"/>
    </source>
</evidence>
<dbReference type="AlphaFoldDB" id="A0A4Z2EGC1"/>
<sequence>MLRGSRPSATRRVIDFLPEQNVALKAPGQRRSAFGRRWVISSMQRVFSSGLEKHADFASRGRSQDLLGCSLTRILHNRRIENTKGYVLIAVYLFIYLYACYSHNSKY</sequence>
<proteinExistence type="predicted"/>